<keyword evidence="2" id="KW-1185">Reference proteome</keyword>
<proteinExistence type="predicted"/>
<organism evidence="1 2">
    <name type="scientific">Aequorivita lipolytica</name>
    <dbReference type="NCBI Taxonomy" id="153267"/>
    <lineage>
        <taxon>Bacteria</taxon>
        <taxon>Pseudomonadati</taxon>
        <taxon>Bacteroidota</taxon>
        <taxon>Flavobacteriia</taxon>
        <taxon>Flavobacteriales</taxon>
        <taxon>Flavobacteriaceae</taxon>
        <taxon>Aequorivita</taxon>
    </lineage>
</organism>
<dbReference type="InterPro" id="IPR036513">
    <property type="entry name" value="STAS_dom_sf"/>
</dbReference>
<reference evidence="1 2" key="1">
    <citation type="submission" date="2019-08" db="EMBL/GenBank/DDBJ databases">
        <title>Genome of Aequorivita lipolytica Y10-2 (type strain).</title>
        <authorList>
            <person name="Bowman J.P."/>
        </authorList>
    </citation>
    <scope>NUCLEOTIDE SEQUENCE [LARGE SCALE GENOMIC DNA]</scope>
    <source>
        <strain evidence="1 2">Y10-2</strain>
    </source>
</reference>
<sequence>MANLLVFQRTILDSKFNFYKFIAINKAKSPMLSSFSLSDNIIGFIIDGPYNEISIEKIQTQVYEKLEVYDKVSLYIEDTVNADISLKAVVKSFPFKIKTANRFERVAVVTDRKWLQLLSTLEKLFFNADLRVFTTEQRLQAIQWISH</sequence>
<dbReference type="OrthoDB" id="1442608at2"/>
<protein>
    <submittedName>
        <fullName evidence="1">STAS/SEC14 domain-containing protein</fullName>
    </submittedName>
</protein>
<evidence type="ECO:0000313" key="2">
    <source>
        <dbReference type="Proteomes" id="UP000321945"/>
    </source>
</evidence>
<dbReference type="EMBL" id="VORU01000001">
    <property type="protein sequence ID" value="TXD70727.1"/>
    <property type="molecule type" value="Genomic_DNA"/>
</dbReference>
<dbReference type="Proteomes" id="UP000321945">
    <property type="component" value="Unassembled WGS sequence"/>
</dbReference>
<dbReference type="SUPFAM" id="SSF52091">
    <property type="entry name" value="SpoIIaa-like"/>
    <property type="match status" value="1"/>
</dbReference>
<dbReference type="InterPro" id="IPR021866">
    <property type="entry name" value="SpoIIAA-like"/>
</dbReference>
<name>A0A5C6YUM1_9FLAO</name>
<dbReference type="Gene3D" id="3.40.50.10600">
    <property type="entry name" value="SpoIIaa-like domains"/>
    <property type="match status" value="1"/>
</dbReference>
<dbReference type="Pfam" id="PF11964">
    <property type="entry name" value="SpoIIAA-like"/>
    <property type="match status" value="1"/>
</dbReference>
<dbReference type="InterPro" id="IPR038396">
    <property type="entry name" value="SpoIIAA-like_sf"/>
</dbReference>
<evidence type="ECO:0000313" key="1">
    <source>
        <dbReference type="EMBL" id="TXD70727.1"/>
    </source>
</evidence>
<gene>
    <name evidence="1" type="ORF">ESV24_01120</name>
</gene>
<dbReference type="AlphaFoldDB" id="A0A5C6YUM1"/>
<comment type="caution">
    <text evidence="1">The sequence shown here is derived from an EMBL/GenBank/DDBJ whole genome shotgun (WGS) entry which is preliminary data.</text>
</comment>
<accession>A0A5C6YUM1</accession>